<accession>A0A9D1DAZ7</accession>
<dbReference type="Gene3D" id="2.40.50.140">
    <property type="entry name" value="Nucleic acid-binding proteins"/>
    <property type="match status" value="1"/>
</dbReference>
<dbReference type="SUPFAM" id="SSF50249">
    <property type="entry name" value="Nucleic acid-binding proteins"/>
    <property type="match status" value="1"/>
</dbReference>
<evidence type="ECO:0000256" key="1">
    <source>
        <dbReference type="ARBA" id="ARBA00007452"/>
    </source>
</evidence>
<evidence type="ECO:0000259" key="8">
    <source>
        <dbReference type="Pfam" id="PF11967"/>
    </source>
</evidence>
<dbReference type="Pfam" id="PF02565">
    <property type="entry name" value="RecO_C"/>
    <property type="match status" value="1"/>
</dbReference>
<evidence type="ECO:0000256" key="2">
    <source>
        <dbReference type="ARBA" id="ARBA00021310"/>
    </source>
</evidence>
<keyword evidence="5 7" id="KW-0234">DNA repair</keyword>
<keyword evidence="3 7" id="KW-0227">DNA damage</keyword>
<feature type="domain" description="DNA replication/recombination mediator RecO N-terminal" evidence="8">
    <location>
        <begin position="1"/>
        <end position="74"/>
    </location>
</feature>
<dbReference type="Gene3D" id="1.20.1440.120">
    <property type="entry name" value="Recombination protein O, C-terminal domain"/>
    <property type="match status" value="1"/>
</dbReference>
<evidence type="ECO:0000256" key="6">
    <source>
        <dbReference type="ARBA" id="ARBA00033409"/>
    </source>
</evidence>
<dbReference type="InterPro" id="IPR012340">
    <property type="entry name" value="NA-bd_OB-fold"/>
</dbReference>
<dbReference type="Pfam" id="PF11967">
    <property type="entry name" value="RecO_N"/>
    <property type="match status" value="1"/>
</dbReference>
<dbReference type="HAMAP" id="MF_00201">
    <property type="entry name" value="RecO"/>
    <property type="match status" value="1"/>
</dbReference>
<dbReference type="Proteomes" id="UP000824179">
    <property type="component" value="Unassembled WGS sequence"/>
</dbReference>
<reference evidence="9" key="1">
    <citation type="submission" date="2020-10" db="EMBL/GenBank/DDBJ databases">
        <authorList>
            <person name="Gilroy R."/>
        </authorList>
    </citation>
    <scope>NUCLEOTIDE SEQUENCE</scope>
    <source>
        <strain evidence="9">ChiW25-3613</strain>
    </source>
</reference>
<keyword evidence="4 7" id="KW-0233">DNA recombination</keyword>
<reference evidence="9" key="2">
    <citation type="journal article" date="2021" name="PeerJ">
        <title>Extensive microbial diversity within the chicken gut microbiome revealed by metagenomics and culture.</title>
        <authorList>
            <person name="Gilroy R."/>
            <person name="Ravi A."/>
            <person name="Getino M."/>
            <person name="Pursley I."/>
            <person name="Horton D.L."/>
            <person name="Alikhan N.F."/>
            <person name="Baker D."/>
            <person name="Gharbi K."/>
            <person name="Hall N."/>
            <person name="Watson M."/>
            <person name="Adriaenssens E.M."/>
            <person name="Foster-Nyarko E."/>
            <person name="Jarju S."/>
            <person name="Secka A."/>
            <person name="Antonio M."/>
            <person name="Oren A."/>
            <person name="Chaudhuri R.R."/>
            <person name="La Ragione R."/>
            <person name="Hildebrand F."/>
            <person name="Pallen M.J."/>
        </authorList>
    </citation>
    <scope>NUCLEOTIDE SEQUENCE</scope>
    <source>
        <strain evidence="9">ChiW25-3613</strain>
    </source>
</reference>
<protein>
    <recommendedName>
        <fullName evidence="2 7">DNA repair protein RecO</fullName>
    </recommendedName>
    <alternativeName>
        <fullName evidence="6 7">Recombination protein O</fullName>
    </alternativeName>
</protein>
<dbReference type="GO" id="GO:0006310">
    <property type="term" value="P:DNA recombination"/>
    <property type="evidence" value="ECO:0007669"/>
    <property type="project" value="UniProtKB-UniRule"/>
</dbReference>
<dbReference type="AlphaFoldDB" id="A0A9D1DAZ7"/>
<dbReference type="InterPro" id="IPR042242">
    <property type="entry name" value="RecO_C"/>
</dbReference>
<dbReference type="NCBIfam" id="TIGR00613">
    <property type="entry name" value="reco"/>
    <property type="match status" value="1"/>
</dbReference>
<comment type="function">
    <text evidence="7">Involved in DNA repair and RecF pathway recombination.</text>
</comment>
<evidence type="ECO:0000256" key="5">
    <source>
        <dbReference type="ARBA" id="ARBA00023204"/>
    </source>
</evidence>
<dbReference type="InterPro" id="IPR037278">
    <property type="entry name" value="ARFGAP/RecO"/>
</dbReference>
<proteinExistence type="inferred from homology"/>
<comment type="similarity">
    <text evidence="1 7">Belongs to the RecO family.</text>
</comment>
<dbReference type="SUPFAM" id="SSF57863">
    <property type="entry name" value="ArfGap/RecO-like zinc finger"/>
    <property type="match status" value="1"/>
</dbReference>
<comment type="caution">
    <text evidence="9">The sequence shown here is derived from an EMBL/GenBank/DDBJ whole genome shotgun (WGS) entry which is preliminary data.</text>
</comment>
<evidence type="ECO:0000256" key="3">
    <source>
        <dbReference type="ARBA" id="ARBA00022763"/>
    </source>
</evidence>
<name>A0A9D1DAZ7_9FIRM</name>
<dbReference type="GO" id="GO:0006302">
    <property type="term" value="P:double-strand break repair"/>
    <property type="evidence" value="ECO:0007669"/>
    <property type="project" value="TreeGrafter"/>
</dbReference>
<gene>
    <name evidence="7 9" type="primary">recO</name>
    <name evidence="9" type="ORF">IAB90_03310</name>
</gene>
<dbReference type="GO" id="GO:0043590">
    <property type="term" value="C:bacterial nucleoid"/>
    <property type="evidence" value="ECO:0007669"/>
    <property type="project" value="TreeGrafter"/>
</dbReference>
<dbReference type="EMBL" id="DVHB01000060">
    <property type="protein sequence ID" value="HIR39391.1"/>
    <property type="molecule type" value="Genomic_DNA"/>
</dbReference>
<dbReference type="InterPro" id="IPR003717">
    <property type="entry name" value="RecO"/>
</dbReference>
<sequence length="237" mass="25766">MEIKVNALMIRAVDYGENDKILTLLSAERGKISAGIKGVKKAGAKLKFAAQPFCLAEYVLTGRGGRYTVIQSAESESFYDLRCDINKFYAACALCEAASALTYEDDAAPQMFLYCVEGLRDMCAGDECFALIKFLANALALSGYGFSAGNCAECGKDLSGEEKLRFDMDGGAFTCWDCGTGFGVSGSTYAVLRAAEGRPCGEITEDGKKRALRLLREYYALKTDNRCTSLSEYLRLI</sequence>
<evidence type="ECO:0000256" key="7">
    <source>
        <dbReference type="HAMAP-Rule" id="MF_00201"/>
    </source>
</evidence>
<dbReference type="PANTHER" id="PTHR33991:SF1">
    <property type="entry name" value="DNA REPAIR PROTEIN RECO"/>
    <property type="match status" value="1"/>
</dbReference>
<evidence type="ECO:0000313" key="10">
    <source>
        <dbReference type="Proteomes" id="UP000824179"/>
    </source>
</evidence>
<evidence type="ECO:0000313" key="9">
    <source>
        <dbReference type="EMBL" id="HIR39391.1"/>
    </source>
</evidence>
<evidence type="ECO:0000256" key="4">
    <source>
        <dbReference type="ARBA" id="ARBA00023172"/>
    </source>
</evidence>
<dbReference type="InterPro" id="IPR022572">
    <property type="entry name" value="DNA_rep/recomb_RecO_N"/>
</dbReference>
<dbReference type="PANTHER" id="PTHR33991">
    <property type="entry name" value="DNA REPAIR PROTEIN RECO"/>
    <property type="match status" value="1"/>
</dbReference>
<organism evidence="9 10">
    <name type="scientific">Candidatus Coproplasma stercoripullorum</name>
    <dbReference type="NCBI Taxonomy" id="2840751"/>
    <lineage>
        <taxon>Bacteria</taxon>
        <taxon>Bacillati</taxon>
        <taxon>Bacillota</taxon>
        <taxon>Clostridia</taxon>
        <taxon>Eubacteriales</taxon>
        <taxon>Candidatus Coproplasma</taxon>
    </lineage>
</organism>